<dbReference type="EMBL" id="JABEZV010330642">
    <property type="protein sequence ID" value="MBA0729062.1"/>
    <property type="molecule type" value="Genomic_DNA"/>
</dbReference>
<dbReference type="Proteomes" id="UP000593574">
    <property type="component" value="Unassembled WGS sequence"/>
</dbReference>
<proteinExistence type="predicted"/>
<sequence>MINLLLYSMSTIIIILELFPAFVRNFQFPVLIAESSFIEWLYWVFNNIASGKKEEIAITIWALWFARNKLLHNKKEQTMDEVITFIRGKSEF</sequence>
<dbReference type="AlphaFoldDB" id="A0A7J9AYL7"/>
<keyword evidence="2" id="KW-1185">Reference proteome</keyword>
<protein>
    <submittedName>
        <fullName evidence="1">Uncharacterized protein</fullName>
    </submittedName>
</protein>
<organism evidence="1 2">
    <name type="scientific">Gossypium laxum</name>
    <dbReference type="NCBI Taxonomy" id="34288"/>
    <lineage>
        <taxon>Eukaryota</taxon>
        <taxon>Viridiplantae</taxon>
        <taxon>Streptophyta</taxon>
        <taxon>Embryophyta</taxon>
        <taxon>Tracheophyta</taxon>
        <taxon>Spermatophyta</taxon>
        <taxon>Magnoliopsida</taxon>
        <taxon>eudicotyledons</taxon>
        <taxon>Gunneridae</taxon>
        <taxon>Pentapetalae</taxon>
        <taxon>rosids</taxon>
        <taxon>malvids</taxon>
        <taxon>Malvales</taxon>
        <taxon>Malvaceae</taxon>
        <taxon>Malvoideae</taxon>
        <taxon>Gossypium</taxon>
    </lineage>
</organism>
<evidence type="ECO:0000313" key="2">
    <source>
        <dbReference type="Proteomes" id="UP000593574"/>
    </source>
</evidence>
<comment type="caution">
    <text evidence="1">The sequence shown here is derived from an EMBL/GenBank/DDBJ whole genome shotgun (WGS) entry which is preliminary data.</text>
</comment>
<reference evidence="1 2" key="1">
    <citation type="journal article" date="2019" name="Genome Biol. Evol.">
        <title>Insights into the evolution of the New World diploid cottons (Gossypium, subgenus Houzingenia) based on genome sequencing.</title>
        <authorList>
            <person name="Grover C.E."/>
            <person name="Arick M.A. 2nd"/>
            <person name="Thrash A."/>
            <person name="Conover J.L."/>
            <person name="Sanders W.S."/>
            <person name="Peterson D.G."/>
            <person name="Frelichowski J.E."/>
            <person name="Scheffler J.A."/>
            <person name="Scheffler B.E."/>
            <person name="Wendel J.F."/>
        </authorList>
    </citation>
    <scope>NUCLEOTIDE SEQUENCE [LARGE SCALE GENOMIC DNA]</scope>
    <source>
        <strain evidence="1">4</strain>
        <tissue evidence="1">Leaf</tissue>
    </source>
</reference>
<name>A0A7J9AYL7_9ROSI</name>
<gene>
    <name evidence="1" type="ORF">Golax_023252</name>
</gene>
<accession>A0A7J9AYL7</accession>
<evidence type="ECO:0000313" key="1">
    <source>
        <dbReference type="EMBL" id="MBA0729062.1"/>
    </source>
</evidence>